<dbReference type="SUPFAM" id="SSF160148">
    <property type="entry name" value="CPE0013-like"/>
    <property type="match status" value="1"/>
</dbReference>
<name>A0A645JM65_9ZZZZ</name>
<dbReference type="Pfam" id="PF07892">
    <property type="entry name" value="DUF1667"/>
    <property type="match status" value="1"/>
</dbReference>
<protein>
    <recommendedName>
        <fullName evidence="2">DUF1667 domain-containing protein</fullName>
    </recommendedName>
</protein>
<evidence type="ECO:0008006" key="2">
    <source>
        <dbReference type="Google" id="ProtNLM"/>
    </source>
</evidence>
<accession>A0A645JM65</accession>
<evidence type="ECO:0000313" key="1">
    <source>
        <dbReference type="EMBL" id="MPN64496.1"/>
    </source>
</evidence>
<dbReference type="AlphaFoldDB" id="A0A645JM65"/>
<dbReference type="EMBL" id="VSSQ01145465">
    <property type="protein sequence ID" value="MPN64496.1"/>
    <property type="molecule type" value="Genomic_DNA"/>
</dbReference>
<organism evidence="1">
    <name type="scientific">bioreactor metagenome</name>
    <dbReference type="NCBI Taxonomy" id="1076179"/>
    <lineage>
        <taxon>unclassified sequences</taxon>
        <taxon>metagenomes</taxon>
        <taxon>ecological metagenomes</taxon>
    </lineage>
</organism>
<sequence length="75" mass="8052">MTNPVRIVTSTVRVKNRIDTVVSVKTIPAAPKGRMFDIVDEINKVGVNAPIKIGDVVIKNVLGLGVDIVATKNIE</sequence>
<dbReference type="Gene3D" id="3.10.530.10">
    <property type="entry name" value="CPE0013-like"/>
    <property type="match status" value="1"/>
</dbReference>
<reference evidence="1" key="1">
    <citation type="submission" date="2019-08" db="EMBL/GenBank/DDBJ databases">
        <authorList>
            <person name="Kucharzyk K."/>
            <person name="Murdoch R.W."/>
            <person name="Higgins S."/>
            <person name="Loffler F."/>
        </authorList>
    </citation>
    <scope>NUCLEOTIDE SEQUENCE</scope>
</reference>
<dbReference type="InterPro" id="IPR012460">
    <property type="entry name" value="DUF1667"/>
</dbReference>
<comment type="caution">
    <text evidence="1">The sequence shown here is derived from an EMBL/GenBank/DDBJ whole genome shotgun (WGS) entry which is preliminary data.</text>
</comment>
<dbReference type="PANTHER" id="PTHR39450:SF1">
    <property type="entry name" value="DUF1667 DOMAIN-CONTAINING PROTEIN"/>
    <property type="match status" value="1"/>
</dbReference>
<proteinExistence type="predicted"/>
<dbReference type="InterPro" id="IPR036593">
    <property type="entry name" value="CPE0013-like_sf"/>
</dbReference>
<dbReference type="PANTHER" id="PTHR39450">
    <property type="entry name" value="MOLYBDOPTERIN OXIDOREDUCTASE, 4FE-4S CLUSTER-BINDING SUBUNIT"/>
    <property type="match status" value="1"/>
</dbReference>
<gene>
    <name evidence="1" type="ORF">SDC9_212271</name>
</gene>